<evidence type="ECO:0000256" key="1">
    <source>
        <dbReference type="SAM" id="MobiDB-lite"/>
    </source>
</evidence>
<accession>A0ABD3QG12</accession>
<keyword evidence="2" id="KW-0812">Transmembrane</keyword>
<feature type="region of interest" description="Disordered" evidence="1">
    <location>
        <begin position="121"/>
        <end position="151"/>
    </location>
</feature>
<proteinExistence type="predicted"/>
<feature type="compositionally biased region" description="Polar residues" evidence="1">
    <location>
        <begin position="140"/>
        <end position="151"/>
    </location>
</feature>
<dbReference type="AlphaFoldDB" id="A0ABD3QG12"/>
<feature type="compositionally biased region" description="Polar residues" evidence="1">
    <location>
        <begin position="53"/>
        <end position="66"/>
    </location>
</feature>
<feature type="transmembrane region" description="Helical" evidence="2">
    <location>
        <begin position="703"/>
        <end position="721"/>
    </location>
</feature>
<feature type="compositionally biased region" description="Polar residues" evidence="1">
    <location>
        <begin position="28"/>
        <end position="40"/>
    </location>
</feature>
<feature type="region of interest" description="Disordered" evidence="1">
    <location>
        <begin position="1"/>
        <end position="66"/>
    </location>
</feature>
<sequence length="817" mass="92305">MNLEHAPSVVSTIDQLDRPSRRPKTGKKPQTAQFQSTASVLNDDETNGCHETAATTKRSTSSMGKSSPEFTYLMISARDKQNTDTATFDLLDVLSANWGGNCDRGRSKCAKVQVRNTGASKMATSAIENSEASREVHPNPKSNAAKRSSKNPTLSFKTIQLDSKVLDHLADKSSFGFYHEDRRNDTTTPPFLSPAIVRDENIPGALHPVSYDQLKPLPPPLPLPKLPSMGYCTWTYDNNTRVLFADFRVSPLANHDDGKLYMMERDNITVISQALLDEIISSLLEREYVEVKEFKKTPLKPRGSVTTGEVNDQYEERIQGCNMIDAERQDGNDVNTDNLLSFTDNEDRTIPIDPMEFVLYMLDLDMVKVLPRAYADFIHSFKLPSVFPGGLHCMMNAGTVDSGHYCHRGYNEVVMLRQLLERYKHHSLYLLKGRLSFARKFLYGKPHDQLPLFPFLWHANRDGLPMKALKNASECGKYFLEWTCSKSDVMHLVGILTLTFILIRYCPSVFILKPGQLVHIKNGRFIKYFDYLTAVKIIPYLVSASSGGTREDFVCVSVAWDWMFKGITSQGINREVASFIECARLNQTHHVQSLAIPKTVLLFMAEENIARLNIKSGSGKCADLIEFTPTQRPGILPSLQFVVHRHLITEKISQTWVEGCKHKNVTLDSKPNAQCMAEPRCMNMISLCVIFYKASFCRLNATILFQWTLMGVVILSASFILRSYPTCLCIATERLLNKDFNICTSCHSNKKYKAIIKMHPFNPKMISTLNHTGVVNFQRQSRCPCKNGPQCDACSFCIGCSCTCHQQFTLHYRFMLI</sequence>
<evidence type="ECO:0000256" key="2">
    <source>
        <dbReference type="SAM" id="Phobius"/>
    </source>
</evidence>
<gene>
    <name evidence="3" type="ORF">HJC23_004611</name>
</gene>
<name>A0ABD3QG12_9STRA</name>
<keyword evidence="2" id="KW-1133">Transmembrane helix</keyword>
<comment type="caution">
    <text evidence="3">The sequence shown here is derived from an EMBL/GenBank/DDBJ whole genome shotgun (WGS) entry which is preliminary data.</text>
</comment>
<feature type="compositionally biased region" description="Polar residues" evidence="1">
    <location>
        <begin position="121"/>
        <end position="130"/>
    </location>
</feature>
<reference evidence="3 4" key="1">
    <citation type="journal article" date="2020" name="G3 (Bethesda)">
        <title>Improved Reference Genome for Cyclotella cryptica CCMP332, a Model for Cell Wall Morphogenesis, Salinity Adaptation, and Lipid Production in Diatoms (Bacillariophyta).</title>
        <authorList>
            <person name="Roberts W.R."/>
            <person name="Downey K.M."/>
            <person name="Ruck E.C."/>
            <person name="Traller J.C."/>
            <person name="Alverson A.J."/>
        </authorList>
    </citation>
    <scope>NUCLEOTIDE SEQUENCE [LARGE SCALE GENOMIC DNA]</scope>
    <source>
        <strain evidence="3 4">CCMP332</strain>
    </source>
</reference>
<evidence type="ECO:0000313" key="3">
    <source>
        <dbReference type="EMBL" id="KAL3798823.1"/>
    </source>
</evidence>
<keyword evidence="4" id="KW-1185">Reference proteome</keyword>
<dbReference type="EMBL" id="JABMIG020000043">
    <property type="protein sequence ID" value="KAL3798823.1"/>
    <property type="molecule type" value="Genomic_DNA"/>
</dbReference>
<organism evidence="3 4">
    <name type="scientific">Cyclotella cryptica</name>
    <dbReference type="NCBI Taxonomy" id="29204"/>
    <lineage>
        <taxon>Eukaryota</taxon>
        <taxon>Sar</taxon>
        <taxon>Stramenopiles</taxon>
        <taxon>Ochrophyta</taxon>
        <taxon>Bacillariophyta</taxon>
        <taxon>Coscinodiscophyceae</taxon>
        <taxon>Thalassiosirophycidae</taxon>
        <taxon>Stephanodiscales</taxon>
        <taxon>Stephanodiscaceae</taxon>
        <taxon>Cyclotella</taxon>
    </lineage>
</organism>
<evidence type="ECO:0000313" key="4">
    <source>
        <dbReference type="Proteomes" id="UP001516023"/>
    </source>
</evidence>
<dbReference type="Proteomes" id="UP001516023">
    <property type="component" value="Unassembled WGS sequence"/>
</dbReference>
<protein>
    <submittedName>
        <fullName evidence="3">Uncharacterized protein</fullName>
    </submittedName>
</protein>
<keyword evidence="2" id="KW-0472">Membrane</keyword>